<dbReference type="InterPro" id="IPR037171">
    <property type="entry name" value="NagB/RpiA_transferase-like"/>
</dbReference>
<dbReference type="EMBL" id="CP017634">
    <property type="protein sequence ID" value="ATW27494.1"/>
    <property type="molecule type" value="Genomic_DNA"/>
</dbReference>
<dbReference type="RefSeq" id="WP_148136860.1">
    <property type="nucleotide sequence ID" value="NZ_CP017634.1"/>
</dbReference>
<dbReference type="InterPro" id="IPR003702">
    <property type="entry name" value="ActCoA_hydro_N"/>
</dbReference>
<comment type="similarity">
    <text evidence="1">Belongs to the acetyl-CoA hydrolase/transferase family.</text>
</comment>
<protein>
    <submittedName>
        <fullName evidence="5">4-hydroxybutyrate--acetyl-CoA CoA transferase</fullName>
    </submittedName>
</protein>
<evidence type="ECO:0000259" key="4">
    <source>
        <dbReference type="Pfam" id="PF13336"/>
    </source>
</evidence>
<proteinExistence type="inferred from homology"/>
<dbReference type="Pfam" id="PF13336">
    <property type="entry name" value="AcetylCoA_hyd_C"/>
    <property type="match status" value="1"/>
</dbReference>
<dbReference type="OrthoDB" id="9801795at2"/>
<dbReference type="AlphaFoldDB" id="A0A3G1KYC7"/>
<evidence type="ECO:0000313" key="6">
    <source>
        <dbReference type="Proteomes" id="UP000323521"/>
    </source>
</evidence>
<dbReference type="InterPro" id="IPR026888">
    <property type="entry name" value="AcetylCoA_hyd_C"/>
</dbReference>
<dbReference type="GO" id="GO:0006083">
    <property type="term" value="P:acetate metabolic process"/>
    <property type="evidence" value="ECO:0007669"/>
    <property type="project" value="InterPro"/>
</dbReference>
<evidence type="ECO:0000259" key="3">
    <source>
        <dbReference type="Pfam" id="PF02550"/>
    </source>
</evidence>
<dbReference type="SUPFAM" id="SSF100950">
    <property type="entry name" value="NagB/RpiA/CoA transferase-like"/>
    <property type="match status" value="2"/>
</dbReference>
<dbReference type="Gene3D" id="3.40.1080.20">
    <property type="entry name" value="Acetyl-CoA hydrolase/transferase C-terminal domain"/>
    <property type="match status" value="1"/>
</dbReference>
<dbReference type="Proteomes" id="UP000323521">
    <property type="component" value="Chromosome"/>
</dbReference>
<keyword evidence="2 5" id="KW-0808">Transferase</keyword>
<dbReference type="Gene3D" id="3.30.750.70">
    <property type="entry name" value="4-hydroxybutyrate coenzyme like domains"/>
    <property type="match status" value="1"/>
</dbReference>
<dbReference type="Gene3D" id="3.40.1080.10">
    <property type="entry name" value="Glutaconate Coenzyme A-transferase"/>
    <property type="match status" value="1"/>
</dbReference>
<keyword evidence="6" id="KW-1185">Reference proteome</keyword>
<feature type="domain" description="Acetyl-CoA hydrolase/transferase N-terminal" evidence="3">
    <location>
        <begin position="6"/>
        <end position="180"/>
    </location>
</feature>
<dbReference type="KEGG" id="fwa:DCMF_24520"/>
<organism evidence="5 6">
    <name type="scientific">Formimonas warabiya</name>
    <dbReference type="NCBI Taxonomy" id="1761012"/>
    <lineage>
        <taxon>Bacteria</taxon>
        <taxon>Bacillati</taxon>
        <taxon>Bacillota</taxon>
        <taxon>Clostridia</taxon>
        <taxon>Eubacteriales</taxon>
        <taxon>Peptococcaceae</taxon>
        <taxon>Candidatus Formimonas</taxon>
    </lineage>
</organism>
<dbReference type="InterPro" id="IPR038460">
    <property type="entry name" value="AcetylCoA_hyd_C_sf"/>
</dbReference>
<evidence type="ECO:0000256" key="2">
    <source>
        <dbReference type="ARBA" id="ARBA00022679"/>
    </source>
</evidence>
<name>A0A3G1KYC7_FORW1</name>
<dbReference type="GO" id="GO:0008775">
    <property type="term" value="F:acetate CoA-transferase activity"/>
    <property type="evidence" value="ECO:0007669"/>
    <property type="project" value="InterPro"/>
</dbReference>
<dbReference type="PANTHER" id="PTHR21432:SF20">
    <property type="entry name" value="ACETYL-COA HYDROLASE"/>
    <property type="match status" value="1"/>
</dbReference>
<sequence>MSKWEELYRQKLTTPEEIAKKFNSGDYCVSNGQIAEPCAIMRALAERAQKDDLKGIVHTMLLPMRDQLYLKPEMSERIHYNSLFISGYSRELIWNGYADYLPSFYSEDPRNVKSRGDIDVFYGTVSPMDKHGYFSFGTASDMGDLVYEAKKVFLEVNPTAPRSHGNCFIHVSKVTALCESKVPITEVPSPEITDVDRAIGGYIAAEIPDGACIQLGIGGMPNAVAQGLFDRKDLGVHSEMFTESMVDLIEAGVINNSQKRIHRGKCLVTFTFGSRKVYDFLDDNPCIEFGPVNYVNNPFLISQNDYMISINACVEVDLFGQVCSESIGPKNFSGVGGQLDFVRGAMASKGGKSFIAMPSTAKGGKISKIRGVLTTGGIVSTSRNDVDNIVTEYGIARLRGKTCSERAKALIAIAHPSFREELTKEAQDMHIIPKK</sequence>
<accession>A0A3G1KYC7</accession>
<reference evidence="5 6" key="1">
    <citation type="submission" date="2016-10" db="EMBL/GenBank/DDBJ databases">
        <title>Complete Genome Sequence of Peptococcaceae strain DCMF.</title>
        <authorList>
            <person name="Edwards R.J."/>
            <person name="Holland S.I."/>
            <person name="Deshpande N.P."/>
            <person name="Wong Y.K."/>
            <person name="Ertan H."/>
            <person name="Manefield M."/>
            <person name="Russell T.L."/>
            <person name="Lee M.J."/>
        </authorList>
    </citation>
    <scope>NUCLEOTIDE SEQUENCE [LARGE SCALE GENOMIC DNA]</scope>
    <source>
        <strain evidence="5 6">DCMF</strain>
    </source>
</reference>
<feature type="domain" description="Acetyl-CoA hydrolase/transferase C-terminal" evidence="4">
    <location>
        <begin position="273"/>
        <end position="426"/>
    </location>
</feature>
<evidence type="ECO:0000313" key="5">
    <source>
        <dbReference type="EMBL" id="ATW27494.1"/>
    </source>
</evidence>
<evidence type="ECO:0000256" key="1">
    <source>
        <dbReference type="ARBA" id="ARBA00009632"/>
    </source>
</evidence>
<gene>
    <name evidence="5" type="ORF">DCMF_24520</name>
</gene>
<dbReference type="PANTHER" id="PTHR21432">
    <property type="entry name" value="ACETYL-COA HYDROLASE-RELATED"/>
    <property type="match status" value="1"/>
</dbReference>
<dbReference type="Pfam" id="PF02550">
    <property type="entry name" value="AcetylCoA_hydro"/>
    <property type="match status" value="1"/>
</dbReference>
<dbReference type="InterPro" id="IPR046433">
    <property type="entry name" value="ActCoA_hydro"/>
</dbReference>